<keyword evidence="5" id="KW-0472">Membrane</keyword>
<evidence type="ECO:0000256" key="4">
    <source>
        <dbReference type="ARBA" id="ARBA00023315"/>
    </source>
</evidence>
<gene>
    <name evidence="7" type="ORF">O3M35_000117</name>
</gene>
<feature type="domain" description="Phospholipid/glycerol acyltransferase" evidence="6">
    <location>
        <begin position="1"/>
        <end position="93"/>
    </location>
</feature>
<evidence type="ECO:0000256" key="5">
    <source>
        <dbReference type="SAM" id="Phobius"/>
    </source>
</evidence>
<dbReference type="SMART" id="SM00563">
    <property type="entry name" value="PlsC"/>
    <property type="match status" value="1"/>
</dbReference>
<dbReference type="PANTHER" id="PTHR10434">
    <property type="entry name" value="1-ACYL-SN-GLYCEROL-3-PHOSPHATE ACYLTRANSFERASE"/>
    <property type="match status" value="1"/>
</dbReference>
<dbReference type="AlphaFoldDB" id="A0AAW1DMD9"/>
<dbReference type="CDD" id="cd07989">
    <property type="entry name" value="LPLAT_AGPAT-like"/>
    <property type="match status" value="1"/>
</dbReference>
<dbReference type="PANTHER" id="PTHR10434:SF11">
    <property type="entry name" value="1-ACYL-SN-GLYCEROL-3-PHOSPHATE ACYLTRANSFERASE"/>
    <property type="match status" value="1"/>
</dbReference>
<dbReference type="GO" id="GO:0005783">
    <property type="term" value="C:endoplasmic reticulum"/>
    <property type="evidence" value="ECO:0007669"/>
    <property type="project" value="TreeGrafter"/>
</dbReference>
<dbReference type="SUPFAM" id="SSF69593">
    <property type="entry name" value="Glycerol-3-phosphate (1)-acyltransferase"/>
    <property type="match status" value="1"/>
</dbReference>
<keyword evidence="8" id="KW-1185">Reference proteome</keyword>
<dbReference type="Pfam" id="PF01553">
    <property type="entry name" value="Acyltransferase"/>
    <property type="match status" value="1"/>
</dbReference>
<evidence type="ECO:0000256" key="3">
    <source>
        <dbReference type="ARBA" id="ARBA00022679"/>
    </source>
</evidence>
<comment type="pathway">
    <text evidence="1">Phospholipid metabolism; CDP-diacylglycerol biosynthesis; CDP-diacylglycerol from sn-glycerol 3-phosphate: step 2/3.</text>
</comment>
<dbReference type="InterPro" id="IPR002123">
    <property type="entry name" value="Plipid/glycerol_acylTrfase"/>
</dbReference>
<keyword evidence="5" id="KW-0812">Transmembrane</keyword>
<name>A0AAW1DMD9_9HEMI</name>
<dbReference type="GO" id="GO:0003841">
    <property type="term" value="F:1-acylglycerol-3-phosphate O-acyltransferase activity"/>
    <property type="evidence" value="ECO:0007669"/>
    <property type="project" value="UniProtKB-EC"/>
</dbReference>
<accession>A0AAW1DMD9</accession>
<dbReference type="EMBL" id="JAPXFL010000001">
    <property type="protein sequence ID" value="KAK9511469.1"/>
    <property type="molecule type" value="Genomic_DNA"/>
</dbReference>
<keyword evidence="5" id="KW-1133">Transmembrane helix</keyword>
<dbReference type="EC" id="2.3.1.51" evidence="2"/>
<feature type="transmembrane region" description="Helical" evidence="5">
    <location>
        <begin position="9"/>
        <end position="27"/>
    </location>
</feature>
<proteinExistence type="predicted"/>
<evidence type="ECO:0000313" key="8">
    <source>
        <dbReference type="Proteomes" id="UP001461498"/>
    </source>
</evidence>
<evidence type="ECO:0000259" key="6">
    <source>
        <dbReference type="SMART" id="SM00563"/>
    </source>
</evidence>
<keyword evidence="3" id="KW-0808">Transferase</keyword>
<organism evidence="7 8">
    <name type="scientific">Rhynocoris fuscipes</name>
    <dbReference type="NCBI Taxonomy" id="488301"/>
    <lineage>
        <taxon>Eukaryota</taxon>
        <taxon>Metazoa</taxon>
        <taxon>Ecdysozoa</taxon>
        <taxon>Arthropoda</taxon>
        <taxon>Hexapoda</taxon>
        <taxon>Insecta</taxon>
        <taxon>Pterygota</taxon>
        <taxon>Neoptera</taxon>
        <taxon>Paraneoptera</taxon>
        <taxon>Hemiptera</taxon>
        <taxon>Heteroptera</taxon>
        <taxon>Panheteroptera</taxon>
        <taxon>Cimicomorpha</taxon>
        <taxon>Reduviidae</taxon>
        <taxon>Harpactorinae</taxon>
        <taxon>Harpactorini</taxon>
        <taxon>Rhynocoris</taxon>
    </lineage>
</organism>
<protein>
    <recommendedName>
        <fullName evidence="2">1-acylglycerol-3-phosphate O-acyltransferase</fullName>
        <ecNumber evidence="2">2.3.1.51</ecNumber>
    </recommendedName>
</protein>
<keyword evidence="4" id="KW-0012">Acyltransferase</keyword>
<dbReference type="Proteomes" id="UP001461498">
    <property type="component" value="Unassembled WGS sequence"/>
</dbReference>
<evidence type="ECO:0000256" key="1">
    <source>
        <dbReference type="ARBA" id="ARBA00004728"/>
    </source>
</evidence>
<comment type="caution">
    <text evidence="7">The sequence shown here is derived from an EMBL/GenBank/DDBJ whole genome shotgun (WGS) entry which is preliminary data.</text>
</comment>
<dbReference type="GO" id="GO:0006654">
    <property type="term" value="P:phosphatidic acid biosynthetic process"/>
    <property type="evidence" value="ECO:0007669"/>
    <property type="project" value="TreeGrafter"/>
</dbReference>
<reference evidence="7 8" key="1">
    <citation type="submission" date="2022-12" db="EMBL/GenBank/DDBJ databases">
        <title>Chromosome-level genome assembly of true bugs.</title>
        <authorList>
            <person name="Ma L."/>
            <person name="Li H."/>
        </authorList>
    </citation>
    <scope>NUCLEOTIDE SEQUENCE [LARGE SCALE GENOMIC DNA]</scope>
    <source>
        <strain evidence="7">Lab_2022b</strain>
    </source>
</reference>
<evidence type="ECO:0000256" key="2">
    <source>
        <dbReference type="ARBA" id="ARBA00013211"/>
    </source>
</evidence>
<evidence type="ECO:0000313" key="7">
    <source>
        <dbReference type="EMBL" id="KAK9511469.1"/>
    </source>
</evidence>
<sequence length="149" mass="16806">MYYYSETRNILRLAIRFSLLLCGMVFINRKNSKDAHNVINKAAQTINTKKAKIVISPEGTRHGGETLLPFKKGAFHIAIASQAPIQPVVASKFKFLDHKTYKFDRGNLVISILPVIETAGLTTEDLESVMSRAYEAMNKEYNKLNQSQN</sequence>